<feature type="compositionally biased region" description="Low complexity" evidence="6">
    <location>
        <begin position="79"/>
        <end position="88"/>
    </location>
</feature>
<dbReference type="PROSITE" id="PS50848">
    <property type="entry name" value="START"/>
    <property type="match status" value="1"/>
</dbReference>
<reference evidence="9" key="1">
    <citation type="journal article" date="2017" name="Front. Plant Sci.">
        <title>Climate Clever Clovers: New Paradigm to Reduce the Environmental Footprint of Ruminants by Breeding Low Methanogenic Forages Utilizing Haplotype Variation.</title>
        <authorList>
            <person name="Kaur P."/>
            <person name="Appels R."/>
            <person name="Bayer P.E."/>
            <person name="Keeble-Gagnere G."/>
            <person name="Wang J."/>
            <person name="Hirakawa H."/>
            <person name="Shirasawa K."/>
            <person name="Vercoe P."/>
            <person name="Stefanova K."/>
            <person name="Durmic Z."/>
            <person name="Nichols P."/>
            <person name="Revell C."/>
            <person name="Isobe S.N."/>
            <person name="Edwards D."/>
            <person name="Erskine W."/>
        </authorList>
    </citation>
    <scope>NUCLEOTIDE SEQUENCE [LARGE SCALE GENOMIC DNA]</scope>
    <source>
        <strain evidence="9">cv. Daliak</strain>
    </source>
</reference>
<sequence length="572" mass="63745">MKEALKATKCEPCGGPPFPMEEHEHYKHKMQQENDECEKKSKLLTSFMERKISQPMLEHALNSIQAISRDNELENPPTVHGSSSHVHGLSNRESVLVSRSTQNHDEEKGMISQHAILAMQELNKHISGDTVSEESSKYSGIVGFDGMKLVEMFLDLGKWTNLFPTIVTKAETTKVLETGSPENRDGALLLMNEEMHILSPLVRPRKFNIIRYCKQVDVGIWVITDVSFDSSRPNTPPLSCSWKHPSGCMIREMPNKSCMVTWVEHVEVEDMLHTHHIFRDFIGNYTLYGAESWIKELQRMCVKSFSFYAETIPAEESLGVIQTIEGRRNVMRLAQRIVKNFCECLTMAGQLEFQHLNLESSIGGVRVSLRQASIGQPNSIVVAAATTLWLPLHAEYVFEFLKDPTKRYQWDLMACENPMYEIGHISNGLHPGNCTSIFQPCIPSENYSMILQETFTSPMGSYVVYAPINTSSITAAIRGEDSKNIKILSSGFVVCSYAQPNANFEAFNNIGSSSSGGVGRVGAGTLLTLATQILPCSPNGIDQLQNMEAIATINTLLSTSVLKVRGALMNSN</sequence>
<dbReference type="Pfam" id="PF01852">
    <property type="entry name" value="START"/>
    <property type="match status" value="1"/>
</dbReference>
<organism evidence="8 9">
    <name type="scientific">Trifolium subterraneum</name>
    <name type="common">Subterranean clover</name>
    <dbReference type="NCBI Taxonomy" id="3900"/>
    <lineage>
        <taxon>Eukaryota</taxon>
        <taxon>Viridiplantae</taxon>
        <taxon>Streptophyta</taxon>
        <taxon>Embryophyta</taxon>
        <taxon>Tracheophyta</taxon>
        <taxon>Spermatophyta</taxon>
        <taxon>Magnoliopsida</taxon>
        <taxon>eudicotyledons</taxon>
        <taxon>Gunneridae</taxon>
        <taxon>Pentapetalae</taxon>
        <taxon>rosids</taxon>
        <taxon>fabids</taxon>
        <taxon>Fabales</taxon>
        <taxon>Fabaceae</taxon>
        <taxon>Papilionoideae</taxon>
        <taxon>50 kb inversion clade</taxon>
        <taxon>NPAAA clade</taxon>
        <taxon>Hologalegina</taxon>
        <taxon>IRL clade</taxon>
        <taxon>Trifolieae</taxon>
        <taxon>Trifolium</taxon>
    </lineage>
</organism>
<dbReference type="AlphaFoldDB" id="A0A2Z6LKE6"/>
<evidence type="ECO:0000256" key="5">
    <source>
        <dbReference type="ARBA" id="ARBA00023242"/>
    </source>
</evidence>
<gene>
    <name evidence="8" type="ORF">TSUD_377570</name>
</gene>
<dbReference type="Pfam" id="PF25797">
    <property type="entry name" value="PDF2_C"/>
    <property type="match status" value="1"/>
</dbReference>
<evidence type="ECO:0000259" key="7">
    <source>
        <dbReference type="PROSITE" id="PS50848"/>
    </source>
</evidence>
<dbReference type="PANTHER" id="PTHR45654:SF9">
    <property type="entry name" value="HOMEOBOX-LEUCINE ZIPPER PROTEIN HDG10-RELATED"/>
    <property type="match status" value="1"/>
</dbReference>
<keyword evidence="2" id="KW-0238">DNA-binding</keyword>
<evidence type="ECO:0000256" key="4">
    <source>
        <dbReference type="ARBA" id="ARBA00023163"/>
    </source>
</evidence>
<evidence type="ECO:0000256" key="3">
    <source>
        <dbReference type="ARBA" id="ARBA00023155"/>
    </source>
</evidence>
<dbReference type="InterPro" id="IPR042160">
    <property type="entry name" value="HD-Zip_IV"/>
</dbReference>
<dbReference type="PANTHER" id="PTHR45654">
    <property type="entry name" value="HOMEOBOX-LEUCINE ZIPPER PROTEIN MERISTEM L1"/>
    <property type="match status" value="1"/>
</dbReference>
<keyword evidence="9" id="KW-1185">Reference proteome</keyword>
<dbReference type="GO" id="GO:0003677">
    <property type="term" value="F:DNA binding"/>
    <property type="evidence" value="ECO:0007669"/>
    <property type="project" value="UniProtKB-KW"/>
</dbReference>
<keyword evidence="1" id="KW-0805">Transcription regulation</keyword>
<evidence type="ECO:0000313" key="8">
    <source>
        <dbReference type="EMBL" id="GAU12506.1"/>
    </source>
</evidence>
<dbReference type="OrthoDB" id="1422316at2759"/>
<feature type="region of interest" description="Disordered" evidence="6">
    <location>
        <begin position="72"/>
        <end position="106"/>
    </location>
</feature>
<dbReference type="Gene3D" id="3.30.530.20">
    <property type="match status" value="1"/>
</dbReference>
<dbReference type="InterPro" id="IPR002913">
    <property type="entry name" value="START_lipid-bd_dom"/>
</dbReference>
<feature type="compositionally biased region" description="Polar residues" evidence="6">
    <location>
        <begin position="91"/>
        <end position="101"/>
    </location>
</feature>
<dbReference type="GO" id="GO:0008289">
    <property type="term" value="F:lipid binding"/>
    <property type="evidence" value="ECO:0007669"/>
    <property type="project" value="InterPro"/>
</dbReference>
<evidence type="ECO:0000256" key="6">
    <source>
        <dbReference type="SAM" id="MobiDB-lite"/>
    </source>
</evidence>
<evidence type="ECO:0000256" key="2">
    <source>
        <dbReference type="ARBA" id="ARBA00023125"/>
    </source>
</evidence>
<dbReference type="Proteomes" id="UP000242715">
    <property type="component" value="Unassembled WGS sequence"/>
</dbReference>
<dbReference type="SMART" id="SM00234">
    <property type="entry name" value="START"/>
    <property type="match status" value="1"/>
</dbReference>
<accession>A0A2Z6LKE6</accession>
<feature type="domain" description="START" evidence="7">
    <location>
        <begin position="134"/>
        <end position="306"/>
    </location>
</feature>
<dbReference type="InterPro" id="IPR057993">
    <property type="entry name" value="HD-Zip_IV_C"/>
</dbReference>
<keyword evidence="4" id="KW-0804">Transcription</keyword>
<keyword evidence="5" id="KW-0539">Nucleus</keyword>
<evidence type="ECO:0000313" key="9">
    <source>
        <dbReference type="Proteomes" id="UP000242715"/>
    </source>
</evidence>
<keyword evidence="3" id="KW-0371">Homeobox</keyword>
<dbReference type="InterPro" id="IPR023393">
    <property type="entry name" value="START-like_dom_sf"/>
</dbReference>
<protein>
    <recommendedName>
        <fullName evidence="7">START domain-containing protein</fullName>
    </recommendedName>
</protein>
<name>A0A2Z6LKE6_TRISU</name>
<dbReference type="EMBL" id="DF973122">
    <property type="protein sequence ID" value="GAU12506.1"/>
    <property type="molecule type" value="Genomic_DNA"/>
</dbReference>
<dbReference type="SUPFAM" id="SSF55961">
    <property type="entry name" value="Bet v1-like"/>
    <property type="match status" value="2"/>
</dbReference>
<evidence type="ECO:0000256" key="1">
    <source>
        <dbReference type="ARBA" id="ARBA00023015"/>
    </source>
</evidence>
<proteinExistence type="predicted"/>